<dbReference type="EMBL" id="JACETU010000003">
    <property type="protein sequence ID" value="KAF7433717.1"/>
    <property type="molecule type" value="Genomic_DNA"/>
</dbReference>
<proteinExistence type="predicted"/>
<comment type="caution">
    <text evidence="1">The sequence shown here is derived from an EMBL/GenBank/DDBJ whole genome shotgun (WGS) entry which is preliminary data.</text>
</comment>
<protein>
    <recommendedName>
        <fullName evidence="3">F-box domain-containing protein</fullName>
    </recommendedName>
</protein>
<evidence type="ECO:0008006" key="3">
    <source>
        <dbReference type="Google" id="ProtNLM"/>
    </source>
</evidence>
<dbReference type="GeneID" id="59375500"/>
<organism evidence="1 2">
    <name type="scientific">Pleurotus ostreatus</name>
    <name type="common">Oyster mushroom</name>
    <name type="synonym">White-rot fungus</name>
    <dbReference type="NCBI Taxonomy" id="5322"/>
    <lineage>
        <taxon>Eukaryota</taxon>
        <taxon>Fungi</taxon>
        <taxon>Dikarya</taxon>
        <taxon>Basidiomycota</taxon>
        <taxon>Agaricomycotina</taxon>
        <taxon>Agaricomycetes</taxon>
        <taxon>Agaricomycetidae</taxon>
        <taxon>Agaricales</taxon>
        <taxon>Pleurotineae</taxon>
        <taxon>Pleurotaceae</taxon>
        <taxon>Pleurotus</taxon>
    </lineage>
</organism>
<dbReference type="SUPFAM" id="SSF52047">
    <property type="entry name" value="RNI-like"/>
    <property type="match status" value="1"/>
</dbReference>
<keyword evidence="2" id="KW-1185">Reference proteome</keyword>
<dbReference type="VEuPathDB" id="FungiDB:PC9H_005682"/>
<accession>A0A8H7DUL7</accession>
<dbReference type="Proteomes" id="UP000623687">
    <property type="component" value="Unassembled WGS sequence"/>
</dbReference>
<reference evidence="1" key="1">
    <citation type="submission" date="2019-07" db="EMBL/GenBank/DDBJ databases">
        <authorList>
            <person name="Palmer J.M."/>
        </authorList>
    </citation>
    <scope>NUCLEOTIDE SEQUENCE</scope>
    <source>
        <strain evidence="1">PC9</strain>
    </source>
</reference>
<dbReference type="Gene3D" id="3.80.10.10">
    <property type="entry name" value="Ribonuclease Inhibitor"/>
    <property type="match status" value="1"/>
</dbReference>
<name>A0A8H7DUL7_PLEOS</name>
<dbReference type="InterPro" id="IPR032675">
    <property type="entry name" value="LRR_dom_sf"/>
</dbReference>
<dbReference type="AlphaFoldDB" id="A0A8H7DUL7"/>
<dbReference type="OrthoDB" id="2754576at2759"/>
<dbReference type="RefSeq" id="XP_036633744.1">
    <property type="nucleotide sequence ID" value="XM_036775242.1"/>
</dbReference>
<gene>
    <name evidence="1" type="ORF">PC9H_005682</name>
</gene>
<evidence type="ECO:0000313" key="1">
    <source>
        <dbReference type="EMBL" id="KAF7433717.1"/>
    </source>
</evidence>
<sequence>MPTSNGQNRRVMERFKIDTNNRITSGVASTIRQMKRLMTIQRTNHSVDRPKPLSLDNTSVVDENTGFPIELTRKIIALLDDRPLDEVYYCGERRRVPTGLVACSLVCSSWNDVCRPHIFRSVTLDYSRDSDIPRFSFLYFTAPHLCTYIRNLELRLPENPGAVSRWVQGSLPHFANLQELRLDGNFPVWCFPNSGTLSMYVSHIASLLPQASASHIKRLDLRCWSAAAEDLLPLLSACRATLEDLSMEIDFRPESSLHQETSESTSKIPSLIHLDSLRSLKVHERYATRLSLSNVIECPNLETLRIEHYTDEFWDIPPWVPAGLSNLILDVDPNATLPDLGTTIRPSHLTINIHKPDGASYSGVVTWIAACANRLPHPKHLQQLTVAIMDAQYWDAPIYPDLADYEGLYRAVQSIHAQGSLKRIDLSVIAHEGTVWTSKLGELFGPILGDLEEIPSAPNAIENREVQPGIFWFWFCSYDSWNGGRALLIILDHRALKLRPPFRLLLARVW</sequence>
<evidence type="ECO:0000313" key="2">
    <source>
        <dbReference type="Proteomes" id="UP000623687"/>
    </source>
</evidence>